<proteinExistence type="predicted"/>
<dbReference type="AlphaFoldDB" id="A0A450S3Q0"/>
<accession>A0A450S3Q0</accession>
<sequence>MYATTDFFKKNFVHEKHSAAEPQPMENVKFKESFSSLCVSAPLRFNPLFPNTTQRIYNRRDAERRERNLFRDFRGPSFLLFFVVPIFGCGSPRHVSSCPDLYMDSGAWTPRMANPFFSTWRVAMARARRALRRVSSSTRKV</sequence>
<protein>
    <submittedName>
        <fullName evidence="1">Uncharacterized protein</fullName>
    </submittedName>
</protein>
<gene>
    <name evidence="2" type="ORF">BECKFM1743A_GA0114220_101304</name>
    <name evidence="3" type="ORF">BECKFM1743B_GA0114221_101273</name>
    <name evidence="1" type="ORF">BECKFM1743C_GA0114222_100364</name>
</gene>
<dbReference type="EMBL" id="CAADFA010000036">
    <property type="protein sequence ID" value="VFJ46270.1"/>
    <property type="molecule type" value="Genomic_DNA"/>
</dbReference>
<dbReference type="EMBL" id="CAADFL010000127">
    <property type="protein sequence ID" value="VFK10043.1"/>
    <property type="molecule type" value="Genomic_DNA"/>
</dbReference>
<evidence type="ECO:0000313" key="2">
    <source>
        <dbReference type="EMBL" id="VFJ54367.1"/>
    </source>
</evidence>
<reference evidence="1" key="1">
    <citation type="submission" date="2019-02" db="EMBL/GenBank/DDBJ databases">
        <authorList>
            <person name="Gruber-Vodicka R. H."/>
            <person name="Seah K. B. B."/>
        </authorList>
    </citation>
    <scope>NUCLEOTIDE SEQUENCE</scope>
    <source>
        <strain evidence="2">BECK_BZ163</strain>
        <strain evidence="3">BECK_BZ164</strain>
        <strain evidence="1">BECK_BZ165</strain>
    </source>
</reference>
<evidence type="ECO:0000313" key="1">
    <source>
        <dbReference type="EMBL" id="VFJ46270.1"/>
    </source>
</evidence>
<evidence type="ECO:0000313" key="3">
    <source>
        <dbReference type="EMBL" id="VFK10043.1"/>
    </source>
</evidence>
<name>A0A450S3Q0_9GAMM</name>
<organism evidence="1">
    <name type="scientific">Candidatus Kentrum sp. FM</name>
    <dbReference type="NCBI Taxonomy" id="2126340"/>
    <lineage>
        <taxon>Bacteria</taxon>
        <taxon>Pseudomonadati</taxon>
        <taxon>Pseudomonadota</taxon>
        <taxon>Gammaproteobacteria</taxon>
        <taxon>Candidatus Kentrum</taxon>
    </lineage>
</organism>
<dbReference type="EMBL" id="CAADEZ010000130">
    <property type="protein sequence ID" value="VFJ54367.1"/>
    <property type="molecule type" value="Genomic_DNA"/>
</dbReference>